<proteinExistence type="predicted"/>
<evidence type="ECO:0000313" key="1">
    <source>
        <dbReference type="EMBL" id="PAJ68965.1"/>
    </source>
</evidence>
<dbReference type="EMBL" id="NQMQ01000020">
    <property type="protein sequence ID" value="PAJ68965.1"/>
    <property type="molecule type" value="Genomic_DNA"/>
</dbReference>
<dbReference type="AlphaFoldDB" id="A0A269PDH6"/>
<organism evidence="1 2">
    <name type="scientific">Corynebacterium hadale</name>
    <dbReference type="NCBI Taxonomy" id="2026255"/>
    <lineage>
        <taxon>Bacteria</taxon>
        <taxon>Bacillati</taxon>
        <taxon>Actinomycetota</taxon>
        <taxon>Actinomycetes</taxon>
        <taxon>Mycobacteriales</taxon>
        <taxon>Corynebacteriaceae</taxon>
        <taxon>Corynebacterium</taxon>
    </lineage>
</organism>
<gene>
    <name evidence="1" type="ORF">CIG21_09535</name>
</gene>
<name>A0A269PDH6_9CORY</name>
<reference evidence="1 2" key="1">
    <citation type="submission" date="2017-08" db="EMBL/GenBank/DDBJ databases">
        <authorList>
            <person name="de Groot N.N."/>
        </authorList>
    </citation>
    <scope>NUCLEOTIDE SEQUENCE [LARGE SCALE GENOMIC DNA]</scope>
    <source>
        <strain evidence="1 2">NBT06-6</strain>
    </source>
</reference>
<comment type="caution">
    <text evidence="1">The sequence shown here is derived from an EMBL/GenBank/DDBJ whole genome shotgun (WGS) entry which is preliminary data.</text>
</comment>
<dbReference type="Proteomes" id="UP000215771">
    <property type="component" value="Unassembled WGS sequence"/>
</dbReference>
<evidence type="ECO:0008006" key="3">
    <source>
        <dbReference type="Google" id="ProtNLM"/>
    </source>
</evidence>
<protein>
    <recommendedName>
        <fullName evidence="3">CAAX protease</fullName>
    </recommendedName>
</protein>
<evidence type="ECO:0000313" key="2">
    <source>
        <dbReference type="Proteomes" id="UP000215771"/>
    </source>
</evidence>
<accession>A0A269PDH6</accession>
<sequence>MGNHAGRAIKLYKWDAEISAALWNLVALVEVVLRNKICTQAEIWSDANVPRSNRDWIMQPRQNVQEPLSKVSASISDPAIRKALKAKKVRDEGTGLTRGSHPRKGQPITKDDVISQVTLSQWNEYFFYRAPTQEPNGSVKYYPDETTYEFRKAIYEKITCNAFSALSDSDRIDPDDVSRIMNRVVLLRNRIGHQEPLIDIDCGKSREDLLTLLKHLDTAVLSNYTASDPIPKILKADPRIRQSRR</sequence>